<evidence type="ECO:0000259" key="7">
    <source>
        <dbReference type="Pfam" id="PF02525"/>
    </source>
</evidence>
<dbReference type="GO" id="GO:0016655">
    <property type="term" value="F:oxidoreductase activity, acting on NAD(P)H, quinone or similar compound as acceptor"/>
    <property type="evidence" value="ECO:0007669"/>
    <property type="project" value="InterPro"/>
</dbReference>
<dbReference type="Gene3D" id="3.40.50.360">
    <property type="match status" value="1"/>
</dbReference>
<dbReference type="GO" id="GO:0016652">
    <property type="term" value="F:oxidoreductase activity, acting on NAD(P)H as acceptor"/>
    <property type="evidence" value="ECO:0007669"/>
    <property type="project" value="UniProtKB-UniRule"/>
</dbReference>
<dbReference type="EC" id="1.6.5.-" evidence="6"/>
<evidence type="ECO:0000313" key="8">
    <source>
        <dbReference type="EMBL" id="PWW14441.1"/>
    </source>
</evidence>
<comment type="catalytic activity">
    <reaction evidence="5">
        <text>N,N-dimethyl-1,4-phenylenediamine + anthranilate + 2 NAD(+) = 2-(4-dimethylaminophenyl)diazenylbenzoate + 2 NADH + 2 H(+)</text>
        <dbReference type="Rhea" id="RHEA:55872"/>
        <dbReference type="ChEBI" id="CHEBI:15378"/>
        <dbReference type="ChEBI" id="CHEBI:15783"/>
        <dbReference type="ChEBI" id="CHEBI:16567"/>
        <dbReference type="ChEBI" id="CHEBI:57540"/>
        <dbReference type="ChEBI" id="CHEBI:57945"/>
        <dbReference type="ChEBI" id="CHEBI:71579"/>
        <dbReference type="EC" id="1.7.1.17"/>
    </reaction>
    <physiologicalReaction direction="right-to-left" evidence="5">
        <dbReference type="Rhea" id="RHEA:55874"/>
    </physiologicalReaction>
</comment>
<evidence type="ECO:0000256" key="6">
    <source>
        <dbReference type="HAMAP-Rule" id="MF_01216"/>
    </source>
</evidence>
<keyword evidence="9" id="KW-1185">Reference proteome</keyword>
<dbReference type="OrthoDB" id="9787136at2"/>
<dbReference type="SUPFAM" id="SSF52218">
    <property type="entry name" value="Flavoproteins"/>
    <property type="match status" value="1"/>
</dbReference>
<feature type="binding site" evidence="6">
    <location>
        <begin position="82"/>
        <end position="85"/>
    </location>
    <ligand>
        <name>FMN</name>
        <dbReference type="ChEBI" id="CHEBI:58210"/>
    </ligand>
</feature>
<gene>
    <name evidence="6" type="primary">azoR</name>
    <name evidence="8" type="ORF">DET45_103133</name>
</gene>
<dbReference type="GO" id="GO:0010181">
    <property type="term" value="F:FMN binding"/>
    <property type="evidence" value="ECO:0007669"/>
    <property type="project" value="UniProtKB-UniRule"/>
</dbReference>
<dbReference type="AlphaFoldDB" id="A0A317Q9Z8"/>
<protein>
    <recommendedName>
        <fullName evidence="6">FMN dependent NADH:quinone oxidoreductase</fullName>
        <ecNumber evidence="6">1.6.5.-</ecNumber>
    </recommendedName>
    <alternativeName>
        <fullName evidence="6">Azo-dye reductase</fullName>
    </alternativeName>
    <alternativeName>
        <fullName evidence="6">FMN-dependent NADH-azo compound oxidoreductase</fullName>
    </alternativeName>
    <alternativeName>
        <fullName evidence="6">FMN-dependent NADH-azoreductase</fullName>
        <ecNumber evidence="6">1.7.1.17</ecNumber>
    </alternativeName>
</protein>
<keyword evidence="4 6" id="KW-0520">NAD</keyword>
<dbReference type="Pfam" id="PF02525">
    <property type="entry name" value="Flavodoxin_2"/>
    <property type="match status" value="1"/>
</dbReference>
<evidence type="ECO:0000256" key="5">
    <source>
        <dbReference type="ARBA" id="ARBA00048542"/>
    </source>
</evidence>
<dbReference type="InterPro" id="IPR029039">
    <property type="entry name" value="Flavoprotein-like_sf"/>
</dbReference>
<comment type="similarity">
    <text evidence="6">Belongs to the azoreductase type 1 family.</text>
</comment>
<sequence>MNILHIDSGIFIDQSVSRKLSADIVAHLSAKQSPTQLVYRDLVTQPVPHLDASTLLDGDNALTQQLIAEVQAADVLVIGAPMYNFTIPTQLKAWLDRILKAGVTFKYTEQGPVGLLSNKTVYIASGRGGIYSQGEAAAMDHQESYLKQVLAFVGITDVHIIRAEGVNLGEEPRATALAGAATAVASL</sequence>
<evidence type="ECO:0000256" key="4">
    <source>
        <dbReference type="ARBA" id="ARBA00023027"/>
    </source>
</evidence>
<dbReference type="PANTHER" id="PTHR43741:SF4">
    <property type="entry name" value="FMN-DEPENDENT NADH:QUINONE OXIDOREDUCTASE"/>
    <property type="match status" value="1"/>
</dbReference>
<evidence type="ECO:0000256" key="1">
    <source>
        <dbReference type="ARBA" id="ARBA00022630"/>
    </source>
</evidence>
<dbReference type="Proteomes" id="UP000246964">
    <property type="component" value="Unassembled WGS sequence"/>
</dbReference>
<dbReference type="HAMAP" id="MF_01216">
    <property type="entry name" value="Azoreductase_type1"/>
    <property type="match status" value="1"/>
</dbReference>
<comment type="subunit">
    <text evidence="6">Homodimer.</text>
</comment>
<keyword evidence="2 6" id="KW-0288">FMN</keyword>
<comment type="catalytic activity">
    <reaction evidence="6">
        <text>2 a quinone + NADH + H(+) = 2 a 1,4-benzosemiquinone + NAD(+)</text>
        <dbReference type="Rhea" id="RHEA:65952"/>
        <dbReference type="ChEBI" id="CHEBI:15378"/>
        <dbReference type="ChEBI" id="CHEBI:57540"/>
        <dbReference type="ChEBI" id="CHEBI:57945"/>
        <dbReference type="ChEBI" id="CHEBI:132124"/>
        <dbReference type="ChEBI" id="CHEBI:134225"/>
    </reaction>
</comment>
<comment type="caution">
    <text evidence="6">Lacks conserved residue(s) required for the propagation of feature annotation.</text>
</comment>
<dbReference type="PANTHER" id="PTHR43741">
    <property type="entry name" value="FMN-DEPENDENT NADH-AZOREDUCTASE 1"/>
    <property type="match status" value="1"/>
</dbReference>
<dbReference type="InterPro" id="IPR023048">
    <property type="entry name" value="NADH:quinone_OxRdtase_FMN_depd"/>
</dbReference>
<comment type="function">
    <text evidence="6">Quinone reductase that provides resistance to thiol-specific stress caused by electrophilic quinones.</text>
</comment>
<keyword evidence="1 6" id="KW-0285">Flavoprotein</keyword>
<evidence type="ECO:0000256" key="2">
    <source>
        <dbReference type="ARBA" id="ARBA00022643"/>
    </source>
</evidence>
<feature type="domain" description="Flavodoxin-like fold" evidence="7">
    <location>
        <begin position="1"/>
        <end position="185"/>
    </location>
</feature>
<evidence type="ECO:0000256" key="3">
    <source>
        <dbReference type="ARBA" id="ARBA00023002"/>
    </source>
</evidence>
<comment type="function">
    <text evidence="6">Also exhibits azoreductase activity. Catalyzes the reductive cleavage of the azo bond in aromatic azo compounds to the corresponding amines.</text>
</comment>
<feature type="binding site" evidence="6">
    <location>
        <begin position="15"/>
        <end position="17"/>
    </location>
    <ligand>
        <name>FMN</name>
        <dbReference type="ChEBI" id="CHEBI:58210"/>
    </ligand>
</feature>
<dbReference type="InterPro" id="IPR050104">
    <property type="entry name" value="FMN-dep_NADH:Q_OxRdtase_AzoR1"/>
</dbReference>
<accession>A0A317Q9Z8</accession>
<keyword evidence="3 6" id="KW-0560">Oxidoreductase</keyword>
<dbReference type="EMBL" id="QGTT01000003">
    <property type="protein sequence ID" value="PWW14441.1"/>
    <property type="molecule type" value="Genomic_DNA"/>
</dbReference>
<evidence type="ECO:0000313" key="9">
    <source>
        <dbReference type="Proteomes" id="UP000246964"/>
    </source>
</evidence>
<comment type="caution">
    <text evidence="8">The sequence shown here is derived from an EMBL/GenBank/DDBJ whole genome shotgun (WGS) entry which is preliminary data.</text>
</comment>
<reference evidence="8 9" key="1">
    <citation type="submission" date="2018-05" db="EMBL/GenBank/DDBJ databases">
        <title>Freshwater and sediment microbial communities from various areas in North America, analyzing microbe dynamics in response to fracking.</title>
        <authorList>
            <person name="Lamendella R."/>
        </authorList>
    </citation>
    <scope>NUCLEOTIDE SEQUENCE [LARGE SCALE GENOMIC DNA]</scope>
    <source>
        <strain evidence="8 9">125B1</strain>
    </source>
</reference>
<proteinExistence type="inferred from homology"/>
<dbReference type="EC" id="1.7.1.17" evidence="6"/>
<dbReference type="InterPro" id="IPR003680">
    <property type="entry name" value="Flavodoxin_fold"/>
</dbReference>
<comment type="cofactor">
    <cofactor evidence="6">
        <name>FMN</name>
        <dbReference type="ChEBI" id="CHEBI:58210"/>
    </cofactor>
    <text evidence="6">Binds 1 FMN per subunit.</text>
</comment>
<dbReference type="GO" id="GO:0009055">
    <property type="term" value="F:electron transfer activity"/>
    <property type="evidence" value="ECO:0007669"/>
    <property type="project" value="UniProtKB-UniRule"/>
</dbReference>
<name>A0A317Q9Z8_9GAMM</name>
<organism evidence="8 9">
    <name type="scientific">Pseudidiomarina maritima</name>
    <dbReference type="NCBI Taxonomy" id="519453"/>
    <lineage>
        <taxon>Bacteria</taxon>
        <taxon>Pseudomonadati</taxon>
        <taxon>Pseudomonadota</taxon>
        <taxon>Gammaproteobacteria</taxon>
        <taxon>Alteromonadales</taxon>
        <taxon>Idiomarinaceae</taxon>
        <taxon>Pseudidiomarina</taxon>
    </lineage>
</organism>
<dbReference type="RefSeq" id="WP_110075335.1">
    <property type="nucleotide sequence ID" value="NZ_QGTT01000003.1"/>
</dbReference>